<name>A0A9P6IMV4_MORAP</name>
<gene>
    <name evidence="3" type="ORF">BGZ70_006444</name>
</gene>
<dbReference type="InterPro" id="IPR029060">
    <property type="entry name" value="PIN-like_dom_sf"/>
</dbReference>
<evidence type="ECO:0000313" key="4">
    <source>
        <dbReference type="Proteomes" id="UP000738359"/>
    </source>
</evidence>
<dbReference type="SUPFAM" id="SSF88723">
    <property type="entry name" value="PIN domain-like"/>
    <property type="match status" value="1"/>
</dbReference>
<accession>A0A9P6IMV4</accession>
<keyword evidence="2" id="KW-0460">Magnesium</keyword>
<feature type="non-terminal residue" evidence="3">
    <location>
        <position position="192"/>
    </location>
</feature>
<dbReference type="EMBL" id="JAAAHY010003619">
    <property type="protein sequence ID" value="KAF9939517.1"/>
    <property type="molecule type" value="Genomic_DNA"/>
</dbReference>
<dbReference type="AlphaFoldDB" id="A0A9P6IMV4"/>
<evidence type="ECO:0000256" key="2">
    <source>
        <dbReference type="ARBA" id="ARBA00022842"/>
    </source>
</evidence>
<proteinExistence type="predicted"/>
<dbReference type="Gene3D" id="3.40.50.1010">
    <property type="entry name" value="5'-nuclease"/>
    <property type="match status" value="1"/>
</dbReference>
<evidence type="ECO:0008006" key="5">
    <source>
        <dbReference type="Google" id="ProtNLM"/>
    </source>
</evidence>
<organism evidence="3 4">
    <name type="scientific">Mortierella alpina</name>
    <name type="common">Oleaginous fungus</name>
    <name type="synonym">Mortierella renispora</name>
    <dbReference type="NCBI Taxonomy" id="64518"/>
    <lineage>
        <taxon>Eukaryota</taxon>
        <taxon>Fungi</taxon>
        <taxon>Fungi incertae sedis</taxon>
        <taxon>Mucoromycota</taxon>
        <taxon>Mortierellomycotina</taxon>
        <taxon>Mortierellomycetes</taxon>
        <taxon>Mortierellales</taxon>
        <taxon>Mortierellaceae</taxon>
        <taxon>Mortierella</taxon>
    </lineage>
</organism>
<dbReference type="InterPro" id="IPR006084">
    <property type="entry name" value="XPG/Rad2"/>
</dbReference>
<dbReference type="PANTHER" id="PTHR11081:SF9">
    <property type="entry name" value="FLAP ENDONUCLEASE 1"/>
    <property type="match status" value="1"/>
</dbReference>
<dbReference type="Proteomes" id="UP000738359">
    <property type="component" value="Unassembled WGS sequence"/>
</dbReference>
<evidence type="ECO:0000313" key="3">
    <source>
        <dbReference type="EMBL" id="KAF9939517.1"/>
    </source>
</evidence>
<feature type="non-terminal residue" evidence="3">
    <location>
        <position position="1"/>
    </location>
</feature>
<comment type="caution">
    <text evidence="3">The sequence shown here is derived from an EMBL/GenBank/DDBJ whole genome shotgun (WGS) entry which is preliminary data.</text>
</comment>
<reference evidence="3" key="1">
    <citation type="journal article" date="2020" name="Fungal Divers.">
        <title>Resolving the Mortierellaceae phylogeny through synthesis of multi-gene phylogenetics and phylogenomics.</title>
        <authorList>
            <person name="Vandepol N."/>
            <person name="Liber J."/>
            <person name="Desiro A."/>
            <person name="Na H."/>
            <person name="Kennedy M."/>
            <person name="Barry K."/>
            <person name="Grigoriev I.V."/>
            <person name="Miller A.N."/>
            <person name="O'Donnell K."/>
            <person name="Stajich J.E."/>
            <person name="Bonito G."/>
        </authorList>
    </citation>
    <scope>NUCLEOTIDE SEQUENCE</scope>
    <source>
        <strain evidence="3">CK1249</strain>
    </source>
</reference>
<keyword evidence="1" id="KW-0479">Metal-binding</keyword>
<dbReference type="GO" id="GO:0017108">
    <property type="term" value="F:5'-flap endonuclease activity"/>
    <property type="evidence" value="ECO:0007669"/>
    <property type="project" value="TreeGrafter"/>
</dbReference>
<protein>
    <recommendedName>
        <fullName evidence="5">XPG-I domain-containing protein</fullName>
    </recommendedName>
</protein>
<evidence type="ECO:0000256" key="1">
    <source>
        <dbReference type="ARBA" id="ARBA00022723"/>
    </source>
</evidence>
<dbReference type="PANTHER" id="PTHR11081">
    <property type="entry name" value="FLAP ENDONUCLEASE FAMILY MEMBER"/>
    <property type="match status" value="1"/>
</dbReference>
<sequence length="192" mass="21611">LLKFATTENAVVYLDGSPCQEKAVTHASREKKRQDALDEVVEALNKFSGSVEEKRRVRKVLFYKINRGLKKAFSWTTSEKASFVAHLRGRGWRVVQSTTEADLEIALNYVPGDVVVSTDSDLLIYANILTVWRPISKDRFLVYQTPDILKSLDMTRSQFTAFGVVSANDYDKNIHSLGVATNYDLIKATNST</sequence>
<dbReference type="OrthoDB" id="2423903at2759"/>
<dbReference type="GO" id="GO:0046872">
    <property type="term" value="F:metal ion binding"/>
    <property type="evidence" value="ECO:0007669"/>
    <property type="project" value="UniProtKB-KW"/>
</dbReference>
<keyword evidence="4" id="KW-1185">Reference proteome</keyword>